<comment type="caution">
    <text evidence="1">The sequence shown here is derived from an EMBL/GenBank/DDBJ whole genome shotgun (WGS) entry which is preliminary data.</text>
</comment>
<evidence type="ECO:0000313" key="1">
    <source>
        <dbReference type="EMBL" id="KAJ9058194.1"/>
    </source>
</evidence>
<proteinExistence type="predicted"/>
<evidence type="ECO:0000313" key="2">
    <source>
        <dbReference type="Proteomes" id="UP001165960"/>
    </source>
</evidence>
<protein>
    <submittedName>
        <fullName evidence="1">Uncharacterized protein</fullName>
    </submittedName>
</protein>
<accession>A0ACC2S747</accession>
<organism evidence="1 2">
    <name type="scientific">Entomophthora muscae</name>
    <dbReference type="NCBI Taxonomy" id="34485"/>
    <lineage>
        <taxon>Eukaryota</taxon>
        <taxon>Fungi</taxon>
        <taxon>Fungi incertae sedis</taxon>
        <taxon>Zoopagomycota</taxon>
        <taxon>Entomophthoromycotina</taxon>
        <taxon>Entomophthoromycetes</taxon>
        <taxon>Entomophthorales</taxon>
        <taxon>Entomophthoraceae</taxon>
        <taxon>Entomophthora</taxon>
    </lineage>
</organism>
<sequence>MKTFFTTIALAASASTLSSLLLLPAAAILVVLMEIHQQHTLPRLAQVVMGQNQALELVVNQAQNSVSADYGAAKKAGSSEVASAGNKDTKVVDSKKGTSSAGSSTGNGVESNGSSAGSSSGYSNASSASKSSGSAQDSSKDYKSAKKRHQQALLQLVVLPVDMGMSEAQVHL</sequence>
<reference evidence="1" key="1">
    <citation type="submission" date="2022-04" db="EMBL/GenBank/DDBJ databases">
        <title>Genome of the entomopathogenic fungus Entomophthora muscae.</title>
        <authorList>
            <person name="Elya C."/>
            <person name="Lovett B.R."/>
            <person name="Lee E."/>
            <person name="Macias A.M."/>
            <person name="Hajek A.E."/>
            <person name="De Bivort B.L."/>
            <person name="Kasson M.T."/>
            <person name="De Fine Licht H.H."/>
            <person name="Stajich J.E."/>
        </authorList>
    </citation>
    <scope>NUCLEOTIDE SEQUENCE</scope>
    <source>
        <strain evidence="1">Berkeley</strain>
    </source>
</reference>
<name>A0ACC2S747_9FUNG</name>
<dbReference type="EMBL" id="QTSX02005737">
    <property type="protein sequence ID" value="KAJ9058194.1"/>
    <property type="molecule type" value="Genomic_DNA"/>
</dbReference>
<dbReference type="Proteomes" id="UP001165960">
    <property type="component" value="Unassembled WGS sequence"/>
</dbReference>
<gene>
    <name evidence="1" type="ORF">DSO57_1014841</name>
</gene>
<keyword evidence="2" id="KW-1185">Reference proteome</keyword>